<dbReference type="EMBL" id="HG322950">
    <property type="protein sequence ID" value="CDF85202.1"/>
    <property type="molecule type" value="Genomic_DNA"/>
</dbReference>
<accession>A0A024HL01</accession>
<gene>
    <name evidence="2" type="ORF">PKB_3868</name>
</gene>
<reference evidence="2 3" key="2">
    <citation type="submission" date="2014-05" db="EMBL/GenBank/DDBJ databases">
        <title>Genome sequence of the 3-chlorobenzoate degrading bacterium Pseudomonas knackmussii B13 shows multiple evidence for horizontal gene transfer.</title>
        <authorList>
            <person name="Miyazaki R."/>
            <person name="Bertelli C."/>
            <person name="Falquet L."/>
            <person name="Robinson-Rechavi M."/>
            <person name="Gharib W."/>
            <person name="Roy S."/>
            <person name="Van der Meer J.R."/>
        </authorList>
    </citation>
    <scope>NUCLEOTIDE SEQUENCE [LARGE SCALE GENOMIC DNA]</scope>
    <source>
        <strain evidence="2 3">B13</strain>
    </source>
</reference>
<feature type="transmembrane region" description="Helical" evidence="1">
    <location>
        <begin position="20"/>
        <end position="42"/>
    </location>
</feature>
<evidence type="ECO:0000313" key="3">
    <source>
        <dbReference type="Proteomes" id="UP000025241"/>
    </source>
</evidence>
<sequence length="88" mass="9767">MEGVGVEPLVAAPRRRLRGFWLLLIIKVYVAGALFVLALLGLSLVELQACLDEQLAVERRGLALLVGLGSLAFCLKILRMAVPRWRQR</sequence>
<dbReference type="PATRIC" id="fig|1301098.3.peg.3876"/>
<dbReference type="Proteomes" id="UP000025241">
    <property type="component" value="Chromosome I"/>
</dbReference>
<feature type="transmembrane region" description="Helical" evidence="1">
    <location>
        <begin position="62"/>
        <end position="82"/>
    </location>
</feature>
<proteinExistence type="predicted"/>
<reference evidence="2 3" key="1">
    <citation type="submission" date="2013-03" db="EMBL/GenBank/DDBJ databases">
        <authorList>
            <person name="Linke B."/>
        </authorList>
    </citation>
    <scope>NUCLEOTIDE SEQUENCE [LARGE SCALE GENOMIC DNA]</scope>
    <source>
        <strain evidence="2 3">B13</strain>
    </source>
</reference>
<dbReference type="KEGG" id="pkc:PKB_3868"/>
<keyword evidence="1" id="KW-0812">Transmembrane</keyword>
<organism evidence="2 3">
    <name type="scientific">Pseudomonas knackmussii (strain DSM 6978 / CCUG 54928 / LMG 23759 / B13)</name>
    <dbReference type="NCBI Taxonomy" id="1301098"/>
    <lineage>
        <taxon>Bacteria</taxon>
        <taxon>Pseudomonadati</taxon>
        <taxon>Pseudomonadota</taxon>
        <taxon>Gammaproteobacteria</taxon>
        <taxon>Pseudomonadales</taxon>
        <taxon>Pseudomonadaceae</taxon>
        <taxon>Pseudomonas</taxon>
    </lineage>
</organism>
<keyword evidence="1" id="KW-1133">Transmembrane helix</keyword>
<protein>
    <submittedName>
        <fullName evidence="2">Hypothetical membrane protein</fullName>
    </submittedName>
</protein>
<evidence type="ECO:0000313" key="2">
    <source>
        <dbReference type="EMBL" id="CDF85202.1"/>
    </source>
</evidence>
<dbReference type="STRING" id="1301098.PKB_3868"/>
<keyword evidence="1" id="KW-0472">Membrane</keyword>
<dbReference type="AlphaFoldDB" id="A0A024HL01"/>
<name>A0A024HL01_PSEKB</name>
<evidence type="ECO:0000256" key="1">
    <source>
        <dbReference type="SAM" id="Phobius"/>
    </source>
</evidence>
<dbReference type="HOGENOM" id="CLU_2466641_0_0_6"/>
<keyword evidence="3" id="KW-1185">Reference proteome</keyword>